<name>A0ABS0SU75_9CAUL</name>
<dbReference type="GO" id="GO:0016787">
    <property type="term" value="F:hydrolase activity"/>
    <property type="evidence" value="ECO:0007669"/>
    <property type="project" value="UniProtKB-KW"/>
</dbReference>
<evidence type="ECO:0000313" key="4">
    <source>
        <dbReference type="EMBL" id="MBI1682926.1"/>
    </source>
</evidence>
<dbReference type="Pfam" id="PF20434">
    <property type="entry name" value="BD-FAE"/>
    <property type="match status" value="1"/>
</dbReference>
<organism evidence="4 5">
    <name type="scientific">Caulobacter hibisci</name>
    <dbReference type="NCBI Taxonomy" id="2035993"/>
    <lineage>
        <taxon>Bacteria</taxon>
        <taxon>Pseudomonadati</taxon>
        <taxon>Pseudomonadota</taxon>
        <taxon>Alphaproteobacteria</taxon>
        <taxon>Caulobacterales</taxon>
        <taxon>Caulobacteraceae</taxon>
        <taxon>Caulobacter</taxon>
    </lineage>
</organism>
<comment type="caution">
    <text evidence="4">The sequence shown here is derived from an EMBL/GenBank/DDBJ whole genome shotgun (WGS) entry which is preliminary data.</text>
</comment>
<dbReference type="Proteomes" id="UP000639859">
    <property type="component" value="Unassembled WGS sequence"/>
</dbReference>
<dbReference type="PANTHER" id="PTHR48081">
    <property type="entry name" value="AB HYDROLASE SUPERFAMILY PROTEIN C4A8.06C"/>
    <property type="match status" value="1"/>
</dbReference>
<evidence type="ECO:0000259" key="3">
    <source>
        <dbReference type="Pfam" id="PF20434"/>
    </source>
</evidence>
<keyword evidence="2" id="KW-0732">Signal</keyword>
<dbReference type="EMBL" id="JADWOX010000002">
    <property type="protein sequence ID" value="MBI1682926.1"/>
    <property type="molecule type" value="Genomic_DNA"/>
</dbReference>
<feature type="domain" description="BD-FAE-like" evidence="3">
    <location>
        <begin position="50"/>
        <end position="237"/>
    </location>
</feature>
<gene>
    <name evidence="4" type="ORF">I4Q42_04520</name>
</gene>
<evidence type="ECO:0000256" key="1">
    <source>
        <dbReference type="ARBA" id="ARBA00022801"/>
    </source>
</evidence>
<dbReference type="InterPro" id="IPR050300">
    <property type="entry name" value="GDXG_lipolytic_enzyme"/>
</dbReference>
<evidence type="ECO:0000256" key="2">
    <source>
        <dbReference type="SAM" id="SignalP"/>
    </source>
</evidence>
<dbReference type="PANTHER" id="PTHR48081:SF9">
    <property type="entry name" value="CARBOXYLESTERASE"/>
    <property type="match status" value="1"/>
</dbReference>
<evidence type="ECO:0000313" key="5">
    <source>
        <dbReference type="Proteomes" id="UP000639859"/>
    </source>
</evidence>
<dbReference type="InterPro" id="IPR029058">
    <property type="entry name" value="AB_hydrolase_fold"/>
</dbReference>
<dbReference type="Gene3D" id="3.40.50.1820">
    <property type="entry name" value="alpha/beta hydrolase"/>
    <property type="match status" value="1"/>
</dbReference>
<dbReference type="RefSeq" id="WP_198574869.1">
    <property type="nucleotide sequence ID" value="NZ_JADWOX010000002.1"/>
</dbReference>
<dbReference type="SUPFAM" id="SSF53474">
    <property type="entry name" value="alpha/beta-Hydrolases"/>
    <property type="match status" value="1"/>
</dbReference>
<feature type="signal peptide" evidence="2">
    <location>
        <begin position="1"/>
        <end position="25"/>
    </location>
</feature>
<reference evidence="4 5" key="1">
    <citation type="submission" date="2020-11" db="EMBL/GenBank/DDBJ databases">
        <title>genome sequence of strain KACC 18849.</title>
        <authorList>
            <person name="Gao J."/>
            <person name="Zhang X."/>
        </authorList>
    </citation>
    <scope>NUCLEOTIDE SEQUENCE [LARGE SCALE GENOMIC DNA]</scope>
    <source>
        <strain evidence="4 5">KACC 18849</strain>
    </source>
</reference>
<proteinExistence type="predicted"/>
<keyword evidence="1 4" id="KW-0378">Hydrolase</keyword>
<accession>A0ABS0SU75</accession>
<dbReference type="PROSITE" id="PS51257">
    <property type="entry name" value="PROKAR_LIPOPROTEIN"/>
    <property type="match status" value="1"/>
</dbReference>
<keyword evidence="5" id="KW-1185">Reference proteome</keyword>
<protein>
    <submittedName>
        <fullName evidence="4">Alpha/beta hydrolase</fullName>
    </submittedName>
</protein>
<dbReference type="InterPro" id="IPR049492">
    <property type="entry name" value="BD-FAE-like_dom"/>
</dbReference>
<sequence length="284" mass="29841">MTRRTGLATLAAGLASACSPLGLFATLTPKDTAASPLRGEAYGEHPRQRLDVYAPPGEARGAPVLVFFYGGAWNSGRRADYGWVGRALAAQGFLVVVPDYRLYPEVRFPSFLEDAALAVRWAVDHAAGLGGDPSRLLLAGHSAGAYIAAMLALDTRYLRAAGVDPGAVKAFAGLSGPYAFLPLDGEITTRTFGDAPDLPATQPISFVRPDAPAAFLATGEADTTVRPRNTRKLAQALREAGPTVEEQVYPGLDHAAPLLALSRPFRGKAPVLAQMTAFLKTAAA</sequence>
<feature type="chain" id="PRO_5046896152" evidence="2">
    <location>
        <begin position="26"/>
        <end position="284"/>
    </location>
</feature>